<keyword evidence="3" id="KW-0547">Nucleotide-binding</keyword>
<comment type="similarity">
    <text evidence="1 5">Belongs to the adenylate kinase family.</text>
</comment>
<dbReference type="InterPro" id="IPR006259">
    <property type="entry name" value="Adenyl_kin_sub"/>
</dbReference>
<dbReference type="InterPro" id="IPR036193">
    <property type="entry name" value="ADK_active_lid_dom_sf"/>
</dbReference>
<evidence type="ECO:0000259" key="6">
    <source>
        <dbReference type="Pfam" id="PF05191"/>
    </source>
</evidence>
<dbReference type="Pfam" id="PF00406">
    <property type="entry name" value="ADK"/>
    <property type="match status" value="1"/>
</dbReference>
<proteinExistence type="inferred from homology"/>
<keyword evidence="2 5" id="KW-0808">Transferase</keyword>
<keyword evidence="7" id="KW-1185">Reference proteome</keyword>
<keyword evidence="4 5" id="KW-0418">Kinase</keyword>
<dbReference type="NCBIfam" id="TIGR01351">
    <property type="entry name" value="adk"/>
    <property type="match status" value="1"/>
</dbReference>
<name>A0A914D094_9BILA</name>
<dbReference type="PANTHER" id="PTHR23359">
    <property type="entry name" value="NUCLEOTIDE KINASE"/>
    <property type="match status" value="1"/>
</dbReference>
<evidence type="ECO:0000256" key="1">
    <source>
        <dbReference type="ARBA" id="ARBA00007220"/>
    </source>
</evidence>
<dbReference type="InterPro" id="IPR007862">
    <property type="entry name" value="Adenylate_kinase_lid-dom"/>
</dbReference>
<dbReference type="InterPro" id="IPR033690">
    <property type="entry name" value="Adenylat_kinase_CS"/>
</dbReference>
<dbReference type="SUPFAM" id="SSF52540">
    <property type="entry name" value="P-loop containing nucleoside triphosphate hydrolases"/>
    <property type="match status" value="1"/>
</dbReference>
<dbReference type="CDD" id="cd01428">
    <property type="entry name" value="ADK"/>
    <property type="match status" value="1"/>
</dbReference>
<evidence type="ECO:0000313" key="7">
    <source>
        <dbReference type="Proteomes" id="UP000887540"/>
    </source>
</evidence>
<dbReference type="WBParaSite" id="ACRNAN_scaffold1663.g13926.t1">
    <property type="protein sequence ID" value="ACRNAN_scaffold1663.g13926.t1"/>
    <property type="gene ID" value="ACRNAN_scaffold1663.g13926"/>
</dbReference>
<protein>
    <submittedName>
        <fullName evidence="8">Adenylate kinase active site lid domain-containing protein</fullName>
    </submittedName>
</protein>
<reference evidence="8" key="1">
    <citation type="submission" date="2022-11" db="UniProtKB">
        <authorList>
            <consortium name="WormBaseParasite"/>
        </authorList>
    </citation>
    <scope>IDENTIFICATION</scope>
</reference>
<sequence>MDKIVRCLLFGPAGSGKSTIRGLLVKRFPLKYVYSGDLIRKEIFENTEFGKQAKEYVSKGKVVPDDLVNKLMINTLSRKEFLENHLLLDGYPRTLAQCNVLHNVIPPNLVIEIDVPRDVIIDRMSKRWIHEASGRTYNLDFSPPKVPGKDDVTGEPLIRRIDDTPEAISARLEHYNSTESWAVEYYTKQRIVHRVSGNTTKEIWPKVSKIMEKYLKPVAEVSV</sequence>
<dbReference type="Pfam" id="PF05191">
    <property type="entry name" value="ADK_lid"/>
    <property type="match status" value="1"/>
</dbReference>
<dbReference type="AlphaFoldDB" id="A0A914D094"/>
<evidence type="ECO:0000256" key="5">
    <source>
        <dbReference type="RuleBase" id="RU003330"/>
    </source>
</evidence>
<dbReference type="Proteomes" id="UP000887540">
    <property type="component" value="Unplaced"/>
</dbReference>
<dbReference type="HAMAP" id="MF_00235">
    <property type="entry name" value="Adenylate_kinase_Adk"/>
    <property type="match status" value="1"/>
</dbReference>
<dbReference type="GO" id="GO:0004017">
    <property type="term" value="F:AMP kinase activity"/>
    <property type="evidence" value="ECO:0007669"/>
    <property type="project" value="InterPro"/>
</dbReference>
<dbReference type="PRINTS" id="PR00094">
    <property type="entry name" value="ADENYLTKNASE"/>
</dbReference>
<evidence type="ECO:0000313" key="8">
    <source>
        <dbReference type="WBParaSite" id="ACRNAN_scaffold1663.g13926.t1"/>
    </source>
</evidence>
<dbReference type="InterPro" id="IPR027417">
    <property type="entry name" value="P-loop_NTPase"/>
</dbReference>
<dbReference type="GO" id="GO:0005524">
    <property type="term" value="F:ATP binding"/>
    <property type="evidence" value="ECO:0007669"/>
    <property type="project" value="InterPro"/>
</dbReference>
<evidence type="ECO:0000256" key="3">
    <source>
        <dbReference type="ARBA" id="ARBA00022741"/>
    </source>
</evidence>
<accession>A0A914D094</accession>
<dbReference type="InterPro" id="IPR000850">
    <property type="entry name" value="Adenylat/UMP-CMP_kin"/>
</dbReference>
<dbReference type="SUPFAM" id="SSF57774">
    <property type="entry name" value="Microbial and mitochondrial ADK, insert 'zinc finger' domain"/>
    <property type="match status" value="1"/>
</dbReference>
<feature type="domain" description="Adenylate kinase active site lid" evidence="6">
    <location>
        <begin position="127"/>
        <end position="162"/>
    </location>
</feature>
<dbReference type="Gene3D" id="3.40.50.300">
    <property type="entry name" value="P-loop containing nucleotide triphosphate hydrolases"/>
    <property type="match status" value="1"/>
</dbReference>
<evidence type="ECO:0000256" key="4">
    <source>
        <dbReference type="ARBA" id="ARBA00022777"/>
    </source>
</evidence>
<dbReference type="PROSITE" id="PS00113">
    <property type="entry name" value="ADENYLATE_KINASE"/>
    <property type="match status" value="1"/>
</dbReference>
<organism evidence="7 8">
    <name type="scientific">Acrobeloides nanus</name>
    <dbReference type="NCBI Taxonomy" id="290746"/>
    <lineage>
        <taxon>Eukaryota</taxon>
        <taxon>Metazoa</taxon>
        <taxon>Ecdysozoa</taxon>
        <taxon>Nematoda</taxon>
        <taxon>Chromadorea</taxon>
        <taxon>Rhabditida</taxon>
        <taxon>Tylenchina</taxon>
        <taxon>Cephalobomorpha</taxon>
        <taxon>Cephaloboidea</taxon>
        <taxon>Cephalobidae</taxon>
        <taxon>Acrobeloides</taxon>
    </lineage>
</organism>
<evidence type="ECO:0000256" key="2">
    <source>
        <dbReference type="ARBA" id="ARBA00022679"/>
    </source>
</evidence>